<sequence>MPARTKKSIPLWQQTGKRRQKVINTLIKDVQHSPFEARRPETPRAPVDRSLRAQGARIQSRLRPPAIL</sequence>
<evidence type="ECO:0000313" key="3">
    <source>
        <dbReference type="Proteomes" id="UP000535937"/>
    </source>
</evidence>
<evidence type="ECO:0000313" key="2">
    <source>
        <dbReference type="EMBL" id="MBB3060971.1"/>
    </source>
</evidence>
<accession>A0A7W4Z8W6</accession>
<dbReference type="AlphaFoldDB" id="A0A7W4Z8W6"/>
<keyword evidence="3" id="KW-1185">Reference proteome</keyword>
<protein>
    <submittedName>
        <fullName evidence="2">Uncharacterized protein</fullName>
    </submittedName>
</protein>
<organism evidence="2 3">
    <name type="scientific">Microbulbifer rhizosphaerae</name>
    <dbReference type="NCBI Taxonomy" id="1562603"/>
    <lineage>
        <taxon>Bacteria</taxon>
        <taxon>Pseudomonadati</taxon>
        <taxon>Pseudomonadota</taxon>
        <taxon>Gammaproteobacteria</taxon>
        <taxon>Cellvibrionales</taxon>
        <taxon>Microbulbiferaceae</taxon>
        <taxon>Microbulbifer</taxon>
    </lineage>
</organism>
<feature type="region of interest" description="Disordered" evidence="1">
    <location>
        <begin position="33"/>
        <end position="68"/>
    </location>
</feature>
<dbReference type="Proteomes" id="UP000535937">
    <property type="component" value="Unassembled WGS sequence"/>
</dbReference>
<evidence type="ECO:0000256" key="1">
    <source>
        <dbReference type="SAM" id="MobiDB-lite"/>
    </source>
</evidence>
<feature type="compositionally biased region" description="Basic and acidic residues" evidence="1">
    <location>
        <begin position="33"/>
        <end position="51"/>
    </location>
</feature>
<comment type="caution">
    <text evidence="2">The sequence shown here is derived from an EMBL/GenBank/DDBJ whole genome shotgun (WGS) entry which is preliminary data.</text>
</comment>
<gene>
    <name evidence="2" type="ORF">FHS09_001801</name>
</gene>
<proteinExistence type="predicted"/>
<name>A0A7W4Z8W6_9GAMM</name>
<dbReference type="EMBL" id="JACHWZ010000007">
    <property type="protein sequence ID" value="MBB3060971.1"/>
    <property type="molecule type" value="Genomic_DNA"/>
</dbReference>
<reference evidence="2 3" key="1">
    <citation type="submission" date="2020-08" db="EMBL/GenBank/DDBJ databases">
        <title>Genomic Encyclopedia of Type Strains, Phase III (KMG-III): the genomes of soil and plant-associated and newly described type strains.</title>
        <authorList>
            <person name="Whitman W."/>
        </authorList>
    </citation>
    <scope>NUCLEOTIDE SEQUENCE [LARGE SCALE GENOMIC DNA]</scope>
    <source>
        <strain evidence="2 3">CECT 8799</strain>
    </source>
</reference>